<reference evidence="1 2" key="1">
    <citation type="submission" date="2020-04" db="EMBL/GenBank/DDBJ databases">
        <title>Advantages and limits of metagenomic assembly and binning of a giant virus.</title>
        <authorList>
            <person name="Schulz F."/>
            <person name="Andreani J."/>
            <person name="Francis R."/>
            <person name="Boudjemaa H."/>
            <person name="Bou Khalil J.Y."/>
            <person name="Lee J."/>
            <person name="La Scola B."/>
            <person name="Woyke T."/>
        </authorList>
    </citation>
    <scope>NUCLEOTIDE SEQUENCE [LARGE SCALE GENOMIC DNA]</scope>
    <source>
        <strain evidence="1 2">FV1/VV64</strain>
    </source>
</reference>
<protein>
    <submittedName>
        <fullName evidence="1">Ras GTPase activating domain protein</fullName>
    </submittedName>
</protein>
<dbReference type="EMBL" id="MT418680">
    <property type="protein sequence ID" value="QKF94553.1"/>
    <property type="molecule type" value="Genomic_DNA"/>
</dbReference>
<gene>
    <name evidence="1" type="ORF">Fadolivirus_1_1095</name>
</gene>
<dbReference type="SUPFAM" id="SSF47769">
    <property type="entry name" value="SAM/Pointed domain"/>
    <property type="match status" value="1"/>
</dbReference>
<evidence type="ECO:0000313" key="1">
    <source>
        <dbReference type="EMBL" id="QKF94553.1"/>
    </source>
</evidence>
<organism evidence="1 2">
    <name type="scientific">Fadolivirus FV1/VV64</name>
    <dbReference type="NCBI Taxonomy" id="3070911"/>
    <lineage>
        <taxon>Viruses</taxon>
        <taxon>Varidnaviria</taxon>
        <taxon>Bamfordvirae</taxon>
        <taxon>Nucleocytoviricota</taxon>
        <taxon>Megaviricetes</taxon>
        <taxon>Imitervirales</taxon>
        <taxon>Mimiviridae</taxon>
        <taxon>Klosneuvirinae</taxon>
        <taxon>Fadolivirus</taxon>
        <taxon>Fadolivirus algeromassiliense</taxon>
    </lineage>
</organism>
<dbReference type="InterPro" id="IPR013761">
    <property type="entry name" value="SAM/pointed_sf"/>
</dbReference>
<accession>A0A7D3URD6</accession>
<dbReference type="Gene3D" id="1.10.150.50">
    <property type="entry name" value="Transcription Factor, Ets-1"/>
    <property type="match status" value="1"/>
</dbReference>
<proteinExistence type="predicted"/>
<name>A0A7D3URD6_9VIRU</name>
<evidence type="ECO:0000313" key="2">
    <source>
        <dbReference type="Proteomes" id="UP001162001"/>
    </source>
</evidence>
<sequence>MEKNEYNIEEEFIDTIVSKHSDIFLNINDSFFGIKLLELLVHYGQHNTLCRYLEKCVNLIISESDLILRSDCIATNILSRFVEICLTEPFNKFCNQKDILSECFILCSNAPDILRYVCYLLFNACSKINPSDPINMLGYRAVSILVIFRFYNGTIANKHLHNKEIINECKKLQSIARFDDVPNTMIMSLIKMIIAYDIGNSLTYKFNEETINNNLQHIIIFSRKNIDESNNIHNLCDTIEKKMSRSSRILKRIPSLRSLGKQKVKELPRKSKSFNDTIYGDDDTVELTKKIFQDAGLTMYNELIDENCITLLDLLSLDKESVEKLGIKNKEHINKILKIVQKYNQIDKGKLTIDLRLTQSQASL</sequence>
<dbReference type="CDD" id="cd09487">
    <property type="entry name" value="SAM_superfamily"/>
    <property type="match status" value="1"/>
</dbReference>
<dbReference type="Proteomes" id="UP001162001">
    <property type="component" value="Segment"/>
</dbReference>
<keyword evidence="2" id="KW-1185">Reference proteome</keyword>